<dbReference type="PANTHER" id="PTHR24220:SF86">
    <property type="entry name" value="ABC TRANSPORTER ABCH.1"/>
    <property type="match status" value="1"/>
</dbReference>
<evidence type="ECO:0000256" key="1">
    <source>
        <dbReference type="ARBA" id="ARBA00022448"/>
    </source>
</evidence>
<dbReference type="GO" id="GO:0016887">
    <property type="term" value="F:ATP hydrolysis activity"/>
    <property type="evidence" value="ECO:0007669"/>
    <property type="project" value="InterPro"/>
</dbReference>
<dbReference type="InterPro" id="IPR003593">
    <property type="entry name" value="AAA+_ATPase"/>
</dbReference>
<dbReference type="InterPro" id="IPR017911">
    <property type="entry name" value="MacB-like_ATP-bd"/>
</dbReference>
<feature type="domain" description="ABC transporter" evidence="4">
    <location>
        <begin position="10"/>
        <end position="250"/>
    </location>
</feature>
<evidence type="ECO:0000259" key="4">
    <source>
        <dbReference type="PROSITE" id="PS50893"/>
    </source>
</evidence>
<dbReference type="Proteomes" id="UP000701698">
    <property type="component" value="Unassembled WGS sequence"/>
</dbReference>
<dbReference type="GO" id="GO:0098796">
    <property type="term" value="C:membrane protein complex"/>
    <property type="evidence" value="ECO:0007669"/>
    <property type="project" value="UniProtKB-ARBA"/>
</dbReference>
<reference evidence="5" key="2">
    <citation type="journal article" date="2021" name="Microbiome">
        <title>Successional dynamics and alternative stable states in a saline activated sludge microbial community over 9 years.</title>
        <authorList>
            <person name="Wang Y."/>
            <person name="Ye J."/>
            <person name="Ju F."/>
            <person name="Liu L."/>
            <person name="Boyd J.A."/>
            <person name="Deng Y."/>
            <person name="Parks D.H."/>
            <person name="Jiang X."/>
            <person name="Yin X."/>
            <person name="Woodcroft B.J."/>
            <person name="Tyson G.W."/>
            <person name="Hugenholtz P."/>
            <person name="Polz M.F."/>
            <person name="Zhang T."/>
        </authorList>
    </citation>
    <scope>NUCLEOTIDE SEQUENCE</scope>
    <source>
        <strain evidence="5">HKST-UBA01</strain>
    </source>
</reference>
<comment type="caution">
    <text evidence="5">The sequence shown here is derived from an EMBL/GenBank/DDBJ whole genome shotgun (WGS) entry which is preliminary data.</text>
</comment>
<keyword evidence="2" id="KW-0547">Nucleotide-binding</keyword>
<organism evidence="5 6">
    <name type="scientific">candidate division WWE3 bacterium</name>
    <dbReference type="NCBI Taxonomy" id="2053526"/>
    <lineage>
        <taxon>Bacteria</taxon>
        <taxon>Katanobacteria</taxon>
    </lineage>
</organism>
<protein>
    <submittedName>
        <fullName evidence="5">ABC transporter ATP-binding protein</fullName>
    </submittedName>
</protein>
<evidence type="ECO:0000313" key="6">
    <source>
        <dbReference type="Proteomes" id="UP000701698"/>
    </source>
</evidence>
<evidence type="ECO:0000256" key="2">
    <source>
        <dbReference type="ARBA" id="ARBA00022741"/>
    </source>
</evidence>
<proteinExistence type="predicted"/>
<reference evidence="5" key="1">
    <citation type="submission" date="2020-04" db="EMBL/GenBank/DDBJ databases">
        <authorList>
            <person name="Zhang T."/>
        </authorList>
    </citation>
    <scope>NUCLEOTIDE SEQUENCE</scope>
    <source>
        <strain evidence="5">HKST-UBA01</strain>
    </source>
</reference>
<dbReference type="AlphaFoldDB" id="A0A955LGI3"/>
<dbReference type="FunFam" id="3.40.50.300:FF:000032">
    <property type="entry name" value="Export ABC transporter ATP-binding protein"/>
    <property type="match status" value="1"/>
</dbReference>
<keyword evidence="3 5" id="KW-0067">ATP-binding</keyword>
<name>A0A955LGI3_UNCKA</name>
<dbReference type="CDD" id="cd03255">
    <property type="entry name" value="ABC_MJ0796_LolCDE_FtsE"/>
    <property type="match status" value="1"/>
</dbReference>
<dbReference type="InterPro" id="IPR015854">
    <property type="entry name" value="ABC_transpr_LolD-like"/>
</dbReference>
<dbReference type="EMBL" id="JAGQKX010000036">
    <property type="protein sequence ID" value="MCA9390139.1"/>
    <property type="molecule type" value="Genomic_DNA"/>
</dbReference>
<dbReference type="Gene3D" id="3.40.50.300">
    <property type="entry name" value="P-loop containing nucleotide triphosphate hydrolases"/>
    <property type="match status" value="1"/>
</dbReference>
<dbReference type="InterPro" id="IPR017871">
    <property type="entry name" value="ABC_transporter-like_CS"/>
</dbReference>
<dbReference type="InterPro" id="IPR003439">
    <property type="entry name" value="ABC_transporter-like_ATP-bd"/>
</dbReference>
<dbReference type="GO" id="GO:0022857">
    <property type="term" value="F:transmembrane transporter activity"/>
    <property type="evidence" value="ECO:0007669"/>
    <property type="project" value="TreeGrafter"/>
</dbReference>
<dbReference type="GO" id="GO:0005886">
    <property type="term" value="C:plasma membrane"/>
    <property type="evidence" value="ECO:0007669"/>
    <property type="project" value="TreeGrafter"/>
</dbReference>
<dbReference type="PROSITE" id="PS00211">
    <property type="entry name" value="ABC_TRANSPORTER_1"/>
    <property type="match status" value="1"/>
</dbReference>
<dbReference type="GO" id="GO:0005524">
    <property type="term" value="F:ATP binding"/>
    <property type="evidence" value="ECO:0007669"/>
    <property type="project" value="UniProtKB-KW"/>
</dbReference>
<evidence type="ECO:0000313" key="5">
    <source>
        <dbReference type="EMBL" id="MCA9390139.1"/>
    </source>
</evidence>
<dbReference type="SMART" id="SM00382">
    <property type="entry name" value="AAA"/>
    <property type="match status" value="1"/>
</dbReference>
<keyword evidence="1" id="KW-0813">Transport</keyword>
<sequence length="269" mass="29872">MAEPNKSSIIEVSKVSKSFSVGDQMVPVLFDVSFSVNDGDFVIIFGPSGSGKSTLLHIMLGLEPPTEGTVMLVGEDIYSYRTEDDRAVLRKQLIGMVYQQPNWIKSLNVIENVAFPLLLLGTDKALSIEKARDELKKVNMLEKAEYKPTELSGGQQQRIALARALINNPEIIIADEPTGNLDFTSGQDMMKLLSDLNTEESRTIVMVTHDLEYIRYAKSVVRVLDGKIMKVYSGKEKDELGKELTYKRGFVGEEELDGASEDNSGKKTK</sequence>
<dbReference type="PROSITE" id="PS50893">
    <property type="entry name" value="ABC_TRANSPORTER_2"/>
    <property type="match status" value="1"/>
</dbReference>
<dbReference type="Pfam" id="PF00005">
    <property type="entry name" value="ABC_tran"/>
    <property type="match status" value="1"/>
</dbReference>
<accession>A0A955LGI3</accession>
<dbReference type="InterPro" id="IPR027417">
    <property type="entry name" value="P-loop_NTPase"/>
</dbReference>
<evidence type="ECO:0000256" key="3">
    <source>
        <dbReference type="ARBA" id="ARBA00022840"/>
    </source>
</evidence>
<dbReference type="SUPFAM" id="SSF52540">
    <property type="entry name" value="P-loop containing nucleoside triphosphate hydrolases"/>
    <property type="match status" value="1"/>
</dbReference>
<gene>
    <name evidence="5" type="ORF">KC571_01940</name>
</gene>
<dbReference type="PANTHER" id="PTHR24220">
    <property type="entry name" value="IMPORT ATP-BINDING PROTEIN"/>
    <property type="match status" value="1"/>
</dbReference>